<reference evidence="1 2" key="1">
    <citation type="submission" date="2021-01" db="EMBL/GenBank/DDBJ databases">
        <title>Whole genome shotgun sequence of Catellatospora chokoriensis NBRC 107358.</title>
        <authorList>
            <person name="Komaki H."/>
            <person name="Tamura T."/>
        </authorList>
    </citation>
    <scope>NUCLEOTIDE SEQUENCE [LARGE SCALE GENOMIC DNA]</scope>
    <source>
        <strain evidence="1 2">NBRC 107358</strain>
    </source>
</reference>
<name>A0A8J3K4E2_9ACTN</name>
<keyword evidence="2" id="KW-1185">Reference proteome</keyword>
<organism evidence="1 2">
    <name type="scientific">Catellatospora chokoriensis</name>
    <dbReference type="NCBI Taxonomy" id="310353"/>
    <lineage>
        <taxon>Bacteria</taxon>
        <taxon>Bacillati</taxon>
        <taxon>Actinomycetota</taxon>
        <taxon>Actinomycetes</taxon>
        <taxon>Micromonosporales</taxon>
        <taxon>Micromonosporaceae</taxon>
        <taxon>Catellatospora</taxon>
    </lineage>
</organism>
<proteinExistence type="predicted"/>
<dbReference type="RefSeq" id="WP_191841974.1">
    <property type="nucleotide sequence ID" value="NZ_BAAALB010000017.1"/>
</dbReference>
<sequence>MTKLKPSEKACLLLLMSEAREVSNTELRERYDGFSIQGADSRALVDNGFATKRKGAKGALVHELTDEGWAQCKRELDAEFVKGAGPAYPALHALLGAIDRYLRRAELSLPDLFTASTPPPAPQPVVKIKPVVKRGLEKRVRTAYDKLADTPQAWVSLTDLRRELTGASAAEVDAALMKMAVARTIVLVPEDNQKTLTDEDRAAAIHIGGEDKHLLSIEAE</sequence>
<dbReference type="Proteomes" id="UP000619293">
    <property type="component" value="Unassembled WGS sequence"/>
</dbReference>
<accession>A0A8J3K4E2</accession>
<evidence type="ECO:0000313" key="1">
    <source>
        <dbReference type="EMBL" id="GIF92287.1"/>
    </source>
</evidence>
<evidence type="ECO:0000313" key="2">
    <source>
        <dbReference type="Proteomes" id="UP000619293"/>
    </source>
</evidence>
<gene>
    <name evidence="1" type="ORF">Cch02nite_57310</name>
</gene>
<dbReference type="AlphaFoldDB" id="A0A8J3K4E2"/>
<dbReference type="EMBL" id="BONG01000043">
    <property type="protein sequence ID" value="GIF92287.1"/>
    <property type="molecule type" value="Genomic_DNA"/>
</dbReference>
<comment type="caution">
    <text evidence="1">The sequence shown here is derived from an EMBL/GenBank/DDBJ whole genome shotgun (WGS) entry which is preliminary data.</text>
</comment>
<protein>
    <submittedName>
        <fullName evidence="1">Uncharacterized protein</fullName>
    </submittedName>
</protein>